<reference evidence="4" key="1">
    <citation type="journal article" date="2016" name="Nature">
        <title>Genome evolution in the allotetraploid frog Xenopus laevis.</title>
        <authorList>
            <person name="Session A.M."/>
            <person name="Uno Y."/>
            <person name="Kwon T."/>
            <person name="Chapman J.A."/>
            <person name="Toyoda A."/>
            <person name="Takahashi S."/>
            <person name="Fukui A."/>
            <person name="Hikosaka A."/>
            <person name="Suzuki A."/>
            <person name="Kondo M."/>
            <person name="van Heeringen S.J."/>
            <person name="Quigley I."/>
            <person name="Heinz S."/>
            <person name="Ogino H."/>
            <person name="Ochi H."/>
            <person name="Hellsten U."/>
            <person name="Lyons J.B."/>
            <person name="Simakov O."/>
            <person name="Putnam N."/>
            <person name="Stites J."/>
            <person name="Kuroki Y."/>
            <person name="Tanaka T."/>
            <person name="Michiue T."/>
            <person name="Watanabe M."/>
            <person name="Bogdanovic O."/>
            <person name="Lister R."/>
            <person name="Georgiou G."/>
            <person name="Paranjpe S.S."/>
            <person name="van Kruijsbergen I."/>
            <person name="Shu S."/>
            <person name="Carlson J."/>
            <person name="Kinoshita T."/>
            <person name="Ohta Y."/>
            <person name="Mawaribuchi S."/>
            <person name="Jenkins J."/>
            <person name="Grimwood J."/>
            <person name="Schmutz J."/>
            <person name="Mitros T."/>
            <person name="Mozaffari S.V."/>
            <person name="Suzuki Y."/>
            <person name="Haramoto Y."/>
            <person name="Yamamoto T.S."/>
            <person name="Takagi C."/>
            <person name="Heald R."/>
            <person name="Miller K."/>
            <person name="Haudenschild C."/>
            <person name="Kitzman J."/>
            <person name="Nakayama T."/>
            <person name="Izutsu Y."/>
            <person name="Robert J."/>
            <person name="Fortriede J."/>
            <person name="Burns K."/>
            <person name="Lotay V."/>
            <person name="Karimi K."/>
            <person name="Yasuoka Y."/>
            <person name="Dichmann D.S."/>
            <person name="Flajnik M.F."/>
            <person name="Houston D.W."/>
            <person name="Shendure J."/>
            <person name="DuPasquier L."/>
            <person name="Vize P.D."/>
            <person name="Zorn A.M."/>
            <person name="Ito M."/>
            <person name="Marcotte E.M."/>
            <person name="Wallingford J.B."/>
            <person name="Ito Y."/>
            <person name="Asashima M."/>
            <person name="Ueno N."/>
            <person name="Matsuda Y."/>
            <person name="Veenstra G.J."/>
            <person name="Fujiyama A."/>
            <person name="Harland R.M."/>
            <person name="Taira M."/>
            <person name="Rokhsar D.S."/>
        </authorList>
    </citation>
    <scope>NUCLEOTIDE SEQUENCE [LARGE SCALE GENOMIC DNA]</scope>
    <source>
        <strain evidence="4">J</strain>
    </source>
</reference>
<proteinExistence type="predicted"/>
<keyword evidence="2" id="KW-0812">Transmembrane</keyword>
<feature type="compositionally biased region" description="Polar residues" evidence="1">
    <location>
        <begin position="1"/>
        <end position="17"/>
    </location>
</feature>
<sequence length="193" mass="21444">MTQRNMDGNGMQTQDQNCSEDRKGKTSWVNNKQWVRLATVVAYFLCVSLAAVILAVYYGLIWVPSSKNRTGDYNAVVPSLSPVGTNKNSTEVQLKIPASAQETKGKDLSGRSKRGFKTLFVHQQGNNLQDIHRTHLGQKVLPAPHMDLKARVIDRKKDKGPTQKCSFLKGTEDTDSPVEISEEGSGFKPECDY</sequence>
<feature type="region of interest" description="Disordered" evidence="1">
    <location>
        <begin position="155"/>
        <end position="193"/>
    </location>
</feature>
<name>A0A974C5D0_XENLA</name>
<dbReference type="PANTHER" id="PTHR34929">
    <property type="entry name" value="ZGC:153157"/>
    <property type="match status" value="1"/>
</dbReference>
<feature type="transmembrane region" description="Helical" evidence="2">
    <location>
        <begin position="40"/>
        <end position="60"/>
    </location>
</feature>
<feature type="compositionally biased region" description="Acidic residues" evidence="1">
    <location>
        <begin position="173"/>
        <end position="182"/>
    </location>
</feature>
<dbReference type="PANTHER" id="PTHR34929:SF1">
    <property type="entry name" value="INAF MOTIF CONTAINING 2"/>
    <property type="match status" value="1"/>
</dbReference>
<protein>
    <recommendedName>
        <fullName evidence="5">InaF motif containing 2</fullName>
    </recommendedName>
</protein>
<keyword evidence="2" id="KW-0472">Membrane</keyword>
<keyword evidence="2" id="KW-1133">Transmembrane helix</keyword>
<dbReference type="EMBL" id="CM004481">
    <property type="protein sequence ID" value="OCT66240.1"/>
    <property type="molecule type" value="Genomic_DNA"/>
</dbReference>
<evidence type="ECO:0000256" key="2">
    <source>
        <dbReference type="SAM" id="Phobius"/>
    </source>
</evidence>
<organism evidence="3 4">
    <name type="scientific">Xenopus laevis</name>
    <name type="common">African clawed frog</name>
    <dbReference type="NCBI Taxonomy" id="8355"/>
    <lineage>
        <taxon>Eukaryota</taxon>
        <taxon>Metazoa</taxon>
        <taxon>Chordata</taxon>
        <taxon>Craniata</taxon>
        <taxon>Vertebrata</taxon>
        <taxon>Euteleostomi</taxon>
        <taxon>Amphibia</taxon>
        <taxon>Batrachia</taxon>
        <taxon>Anura</taxon>
        <taxon>Pipoidea</taxon>
        <taxon>Pipidae</taxon>
        <taxon>Xenopodinae</taxon>
        <taxon>Xenopus</taxon>
        <taxon>Xenopus</taxon>
    </lineage>
</organism>
<evidence type="ECO:0008006" key="5">
    <source>
        <dbReference type="Google" id="ProtNLM"/>
    </source>
</evidence>
<feature type="region of interest" description="Disordered" evidence="1">
    <location>
        <begin position="1"/>
        <end position="25"/>
    </location>
</feature>
<dbReference type="Pfam" id="PF15018">
    <property type="entry name" value="InaF-motif"/>
    <property type="match status" value="1"/>
</dbReference>
<dbReference type="InterPro" id="IPR029162">
    <property type="entry name" value="InaF-motif"/>
</dbReference>
<dbReference type="Proteomes" id="UP000694892">
    <property type="component" value="Chromosome 8S"/>
</dbReference>
<dbReference type="AlphaFoldDB" id="A0A974C5D0"/>
<evidence type="ECO:0000256" key="1">
    <source>
        <dbReference type="SAM" id="MobiDB-lite"/>
    </source>
</evidence>
<evidence type="ECO:0000313" key="3">
    <source>
        <dbReference type="EMBL" id="OCT66240.1"/>
    </source>
</evidence>
<accession>A0A974C5D0</accession>
<evidence type="ECO:0000313" key="4">
    <source>
        <dbReference type="Proteomes" id="UP000694892"/>
    </source>
</evidence>
<gene>
    <name evidence="3" type="ORF">XELAEV_18042498mg</name>
</gene>